<dbReference type="EMBL" id="ADOG01000009">
    <property type="protein sequence ID" value="EFM92394.1"/>
    <property type="molecule type" value="Genomic_DNA"/>
</dbReference>
<evidence type="ECO:0000313" key="2">
    <source>
        <dbReference type="Proteomes" id="UP000005341"/>
    </source>
</evidence>
<reference evidence="1 2" key="1">
    <citation type="journal article" date="2010" name="J. Bacteriol.">
        <title>Comparative genomic characterization of Actinobacillus pleuropneumoniae.</title>
        <authorList>
            <person name="Xu Z."/>
            <person name="Chen X."/>
            <person name="Li L."/>
            <person name="Li T."/>
            <person name="Wang S."/>
            <person name="Chen H."/>
            <person name="Zhou R."/>
        </authorList>
    </citation>
    <scope>NUCLEOTIDE SEQUENCE [LARGE SCALE GENOMIC DNA]</scope>
    <source>
        <strain evidence="1 2">Femo</strain>
    </source>
</reference>
<protein>
    <submittedName>
        <fullName evidence="1">Uncharacterized protein</fullName>
    </submittedName>
</protein>
<evidence type="ECO:0000313" key="1">
    <source>
        <dbReference type="EMBL" id="EFM92394.1"/>
    </source>
</evidence>
<dbReference type="RefSeq" id="WP_005607336.1">
    <property type="nucleotide sequence ID" value="NZ_ADOG01000009.1"/>
</dbReference>
<name>A0A828PTN4_ACTPL</name>
<dbReference type="AlphaFoldDB" id="A0A828PTN4"/>
<proteinExistence type="predicted"/>
<gene>
    <name evidence="1" type="ORF">appser6_5980</name>
</gene>
<accession>A0A828PTN4</accession>
<comment type="caution">
    <text evidence="1">The sequence shown here is derived from an EMBL/GenBank/DDBJ whole genome shotgun (WGS) entry which is preliminary data.</text>
</comment>
<dbReference type="Proteomes" id="UP000005341">
    <property type="component" value="Unassembled WGS sequence"/>
</dbReference>
<sequence length="199" mass="22078">MSYGLSTFMINENFKSLSLQRKGRANFSNKITQINVAQNEIAVIQLSDGQVCLLSQENGIATIATETASFVDFLIFSTNVPKSGGYGIEVYNTRGDVVFSSNHKFLRPISSVDLNVSKGVFQFVGENNKQYGVVLSNFGFNFAINYNNGYSDSRSVRVSGNTIEFGFCKYYYSGLYKTGMTYNSHAMFFNALVVDVTGY</sequence>
<organism evidence="1 2">
    <name type="scientific">Actinobacillus pleuropneumoniae serovar 6 str. Femo</name>
    <dbReference type="NCBI Taxonomy" id="754256"/>
    <lineage>
        <taxon>Bacteria</taxon>
        <taxon>Pseudomonadati</taxon>
        <taxon>Pseudomonadota</taxon>
        <taxon>Gammaproteobacteria</taxon>
        <taxon>Pasteurellales</taxon>
        <taxon>Pasteurellaceae</taxon>
        <taxon>Actinobacillus</taxon>
    </lineage>
</organism>
<dbReference type="InterPro" id="IPR045604">
    <property type="entry name" value="DUF6453"/>
</dbReference>
<dbReference type="Pfam" id="PF20051">
    <property type="entry name" value="DUF6453"/>
    <property type="match status" value="1"/>
</dbReference>